<proteinExistence type="predicted"/>
<name>A0A0W0GB57_MONRR</name>
<organism evidence="1 2">
    <name type="scientific">Moniliophthora roreri</name>
    <name type="common">Frosty pod rot fungus</name>
    <name type="synonym">Monilia roreri</name>
    <dbReference type="NCBI Taxonomy" id="221103"/>
    <lineage>
        <taxon>Eukaryota</taxon>
        <taxon>Fungi</taxon>
        <taxon>Dikarya</taxon>
        <taxon>Basidiomycota</taxon>
        <taxon>Agaricomycotina</taxon>
        <taxon>Agaricomycetes</taxon>
        <taxon>Agaricomycetidae</taxon>
        <taxon>Agaricales</taxon>
        <taxon>Marasmiineae</taxon>
        <taxon>Marasmiaceae</taxon>
        <taxon>Moniliophthora</taxon>
    </lineage>
</organism>
<comment type="caution">
    <text evidence="1">The sequence shown here is derived from an EMBL/GenBank/DDBJ whole genome shotgun (WGS) entry which is preliminary data.</text>
</comment>
<dbReference type="EMBL" id="LATX01000617">
    <property type="protein sequence ID" value="KTB45779.1"/>
    <property type="molecule type" value="Genomic_DNA"/>
</dbReference>
<evidence type="ECO:0000313" key="2">
    <source>
        <dbReference type="Proteomes" id="UP000054988"/>
    </source>
</evidence>
<gene>
    <name evidence="1" type="ORF">WG66_1634</name>
</gene>
<dbReference type="Proteomes" id="UP000054988">
    <property type="component" value="Unassembled WGS sequence"/>
</dbReference>
<accession>A0A0W0GB57</accession>
<evidence type="ECO:0000313" key="1">
    <source>
        <dbReference type="EMBL" id="KTB45779.1"/>
    </source>
</evidence>
<sequence>MFERCKRFIINGGRFSKVRDQYNGDYHTTTNHLEGSYFRTFNHGTGSVHNGVNYVTNYMSPVTTPSEEKEKEGSVMHMDVDHKKEMDADNAGDSGEGVHVCS</sequence>
<protein>
    <submittedName>
        <fullName evidence="1">Uncharacterized protein</fullName>
    </submittedName>
</protein>
<dbReference type="AlphaFoldDB" id="A0A0W0GB57"/>
<reference evidence="1 2" key="1">
    <citation type="submission" date="2015-12" db="EMBL/GenBank/DDBJ databases">
        <title>Draft genome sequence of Moniliophthora roreri, the causal agent of frosty pod rot of cacao.</title>
        <authorList>
            <person name="Aime M.C."/>
            <person name="Diaz-Valderrama J.R."/>
            <person name="Kijpornyongpan T."/>
            <person name="Phillips-Mora W."/>
        </authorList>
    </citation>
    <scope>NUCLEOTIDE SEQUENCE [LARGE SCALE GENOMIC DNA]</scope>
    <source>
        <strain evidence="1 2">MCA 2952</strain>
    </source>
</reference>